<gene>
    <name evidence="1" type="ORF">KAK06_10600</name>
</gene>
<dbReference type="PANTHER" id="PTHR43737">
    <property type="entry name" value="BLL7424 PROTEIN"/>
    <property type="match status" value="1"/>
</dbReference>
<reference evidence="1" key="1">
    <citation type="submission" date="2021-04" db="EMBL/GenBank/DDBJ databases">
        <title>The genome sequence of Ideonella sp. 4Y11.</title>
        <authorList>
            <person name="Liu Y."/>
        </authorList>
    </citation>
    <scope>NUCLEOTIDE SEQUENCE</scope>
    <source>
        <strain evidence="1">4Y11</strain>
    </source>
</reference>
<dbReference type="RefSeq" id="WP_210802049.1">
    <property type="nucleotide sequence ID" value="NZ_JAGQDE010000008.1"/>
</dbReference>
<dbReference type="Proteomes" id="UP000678374">
    <property type="component" value="Unassembled WGS sequence"/>
</dbReference>
<protein>
    <submittedName>
        <fullName evidence="1">DUF1501 domain-containing protein</fullName>
    </submittedName>
</protein>
<sequence>MTHIHHFHSRRRFLGAGGALAAALGAGSLANLLLVPRTAWAADYKALVCIVLYGGNDGMNMVVPTDTTRHDAYAAVRGPLALPRSSLVALSGSDYGLHPAMAPLAAHWNSGMLAPVFNLGPLHEPLTKQQYRDAPEGSETVPESLFSHSDQQIQWETGTTDSQTRTGWGGRASQHLATVNPVISLGGNGHFGVEDLRMPLVLPGPGAGFGAYGLRPEDQDWEPNRLRKAAIDALYAAPQPLELGAAFATQQRSAFDVSSRLAGLVGIRPGDADAIPQIDAAFAPLINGGAVTGQLGPQLYQAAKLIAANAVVQGNRQMFFAQMGGFDTHLNQVGGTATEGTHAALMGELALALSCFQNALVALGLAPQVTTFTQSDFGRTFAPNESRGTDHAWGNHQLVLGGAVHGGQTYGSYPTLQLGGPDDVGLEAWELQGRWIPSSSVDQYAATLLGWFGVADADLNDVLPNLANFGSQRTLGFI</sequence>
<organism evidence="1 2">
    <name type="scientific">Ideonella aquatica</name>
    <dbReference type="NCBI Taxonomy" id="2824119"/>
    <lineage>
        <taxon>Bacteria</taxon>
        <taxon>Pseudomonadati</taxon>
        <taxon>Pseudomonadota</taxon>
        <taxon>Betaproteobacteria</taxon>
        <taxon>Burkholderiales</taxon>
        <taxon>Sphaerotilaceae</taxon>
        <taxon>Ideonella</taxon>
    </lineage>
</organism>
<comment type="caution">
    <text evidence="1">The sequence shown here is derived from an EMBL/GenBank/DDBJ whole genome shotgun (WGS) entry which is preliminary data.</text>
</comment>
<dbReference type="InterPro" id="IPR019546">
    <property type="entry name" value="TAT_signal_bac_arc"/>
</dbReference>
<dbReference type="PROSITE" id="PS51318">
    <property type="entry name" value="TAT"/>
    <property type="match status" value="1"/>
</dbReference>
<dbReference type="Pfam" id="PF07394">
    <property type="entry name" value="DUF1501"/>
    <property type="match status" value="1"/>
</dbReference>
<dbReference type="InterPro" id="IPR010869">
    <property type="entry name" value="DUF1501"/>
</dbReference>
<name>A0A941BL76_9BURK</name>
<evidence type="ECO:0000313" key="1">
    <source>
        <dbReference type="EMBL" id="MBQ0959399.1"/>
    </source>
</evidence>
<dbReference type="EMBL" id="JAGQDE010000008">
    <property type="protein sequence ID" value="MBQ0959399.1"/>
    <property type="molecule type" value="Genomic_DNA"/>
</dbReference>
<dbReference type="NCBIfam" id="TIGR01409">
    <property type="entry name" value="TAT_signal_seq"/>
    <property type="match status" value="1"/>
</dbReference>
<dbReference type="PANTHER" id="PTHR43737:SF1">
    <property type="entry name" value="DUF1501 DOMAIN-CONTAINING PROTEIN"/>
    <property type="match status" value="1"/>
</dbReference>
<dbReference type="InterPro" id="IPR006311">
    <property type="entry name" value="TAT_signal"/>
</dbReference>
<keyword evidence="2" id="KW-1185">Reference proteome</keyword>
<evidence type="ECO:0000313" key="2">
    <source>
        <dbReference type="Proteomes" id="UP000678374"/>
    </source>
</evidence>
<proteinExistence type="predicted"/>
<accession>A0A941BL76</accession>
<dbReference type="AlphaFoldDB" id="A0A941BL76"/>